<feature type="chain" id="PRO_5030592504" description="DUF1311 domain-containing protein" evidence="5">
    <location>
        <begin position="24"/>
        <end position="198"/>
    </location>
</feature>
<evidence type="ECO:0000259" key="7">
    <source>
        <dbReference type="Pfam" id="PF09864"/>
    </source>
</evidence>
<feature type="domain" description="Lysozyme inhibitor LprI-like N-terminal" evidence="6">
    <location>
        <begin position="38"/>
        <end position="109"/>
    </location>
</feature>
<keyword evidence="2" id="KW-0472">Membrane</keyword>
<evidence type="ECO:0000256" key="2">
    <source>
        <dbReference type="ARBA" id="ARBA00023136"/>
    </source>
</evidence>
<organism evidence="8 9">
    <name type="scientific">Pseudomonas fluvialis</name>
    <dbReference type="NCBI Taxonomy" id="1793966"/>
    <lineage>
        <taxon>Bacteria</taxon>
        <taxon>Pseudomonadati</taxon>
        <taxon>Pseudomonadota</taxon>
        <taxon>Gammaproteobacteria</taxon>
        <taxon>Pseudomonadales</taxon>
        <taxon>Pseudomonadaceae</taxon>
        <taxon>Pseudomonas</taxon>
    </lineage>
</organism>
<reference evidence="8 9" key="1">
    <citation type="submission" date="2020-08" db="EMBL/GenBank/DDBJ databases">
        <title>Functional genomics of gut bacteria from endangered species of beetles.</title>
        <authorList>
            <person name="Carlos-Shanley C."/>
        </authorList>
    </citation>
    <scope>NUCLEOTIDE SEQUENCE [LARGE SCALE GENOMIC DNA]</scope>
    <source>
        <strain evidence="8 9">S00202</strain>
    </source>
</reference>
<dbReference type="Pfam" id="PF09864">
    <property type="entry name" value="MliC"/>
    <property type="match status" value="1"/>
</dbReference>
<evidence type="ECO:0000259" key="6">
    <source>
        <dbReference type="Pfam" id="PF07007"/>
    </source>
</evidence>
<name>A0A7X0BQG6_9PSED</name>
<keyword evidence="3" id="KW-0564">Palmitate</keyword>
<comment type="caution">
    <text evidence="8">The sequence shown here is derived from an EMBL/GenBank/DDBJ whole genome shotgun (WGS) entry which is preliminary data.</text>
</comment>
<dbReference type="GO" id="GO:0005576">
    <property type="term" value="C:extracellular region"/>
    <property type="evidence" value="ECO:0007669"/>
    <property type="project" value="TreeGrafter"/>
</dbReference>
<dbReference type="SUPFAM" id="SSF141488">
    <property type="entry name" value="YdhA-like"/>
    <property type="match status" value="1"/>
</dbReference>
<dbReference type="Proteomes" id="UP000557193">
    <property type="component" value="Unassembled WGS sequence"/>
</dbReference>
<keyword evidence="9" id="KW-1185">Reference proteome</keyword>
<sequence length="198" mass="21698">MSKSHLHFALLCAALLPGLPVLAASPSFDCSKVDKGSTEELVCQSPELTDLDLKLADAYKAASKKAVNQHPNLLKAEQRGWIKGRDECWKSEDRNACVADSYRQRTAELQARYQLIAGKGPVHYACDGSPAKEVIATFYPTEPKTVLVEFGDSSSLMFLQPSGNGSQYLGRNETLTEGQDVTTVVWGYEAPEMKCVPR</sequence>
<accession>A0A7X0BQG6</accession>
<dbReference type="InterPro" id="IPR052755">
    <property type="entry name" value="Lysozyme_Inhibitor_LprI"/>
</dbReference>
<feature type="signal peptide" evidence="5">
    <location>
        <begin position="1"/>
        <end position="23"/>
    </location>
</feature>
<dbReference type="Pfam" id="PF07007">
    <property type="entry name" value="LprI"/>
    <property type="match status" value="1"/>
</dbReference>
<dbReference type="PANTHER" id="PTHR37549:SF1">
    <property type="entry name" value="LIPOPROTEIN LPRI"/>
    <property type="match status" value="1"/>
</dbReference>
<dbReference type="PANTHER" id="PTHR37549">
    <property type="entry name" value="LIPOPROTEIN LPRI"/>
    <property type="match status" value="1"/>
</dbReference>
<dbReference type="Gene3D" id="1.20.1270.180">
    <property type="match status" value="1"/>
</dbReference>
<evidence type="ECO:0000256" key="3">
    <source>
        <dbReference type="ARBA" id="ARBA00023139"/>
    </source>
</evidence>
<feature type="domain" description="C-type lysozyme inhibitor" evidence="7">
    <location>
        <begin position="124"/>
        <end position="192"/>
    </location>
</feature>
<dbReference type="InterPro" id="IPR036328">
    <property type="entry name" value="MliC_sf"/>
</dbReference>
<evidence type="ECO:0000313" key="9">
    <source>
        <dbReference type="Proteomes" id="UP000557193"/>
    </source>
</evidence>
<protein>
    <recommendedName>
        <fullName evidence="10">DUF1311 domain-containing protein</fullName>
    </recommendedName>
</protein>
<evidence type="ECO:0008006" key="10">
    <source>
        <dbReference type="Google" id="ProtNLM"/>
    </source>
</evidence>
<dbReference type="InterPro" id="IPR018660">
    <property type="entry name" value="MliC"/>
</dbReference>
<dbReference type="RefSeq" id="WP_184681381.1">
    <property type="nucleotide sequence ID" value="NZ_JACHLL010000002.1"/>
</dbReference>
<keyword evidence="1 5" id="KW-0732">Signal</keyword>
<keyword evidence="4" id="KW-0449">Lipoprotein</keyword>
<dbReference type="EMBL" id="JACHLL010000002">
    <property type="protein sequence ID" value="MBB6340962.1"/>
    <property type="molecule type" value="Genomic_DNA"/>
</dbReference>
<evidence type="ECO:0000313" key="8">
    <source>
        <dbReference type="EMBL" id="MBB6340962.1"/>
    </source>
</evidence>
<dbReference type="Gene3D" id="2.40.128.200">
    <property type="match status" value="1"/>
</dbReference>
<dbReference type="InterPro" id="IPR009739">
    <property type="entry name" value="LprI-like_N"/>
</dbReference>
<evidence type="ECO:0000256" key="1">
    <source>
        <dbReference type="ARBA" id="ARBA00022729"/>
    </source>
</evidence>
<dbReference type="AlphaFoldDB" id="A0A7X0BQG6"/>
<proteinExistence type="predicted"/>
<evidence type="ECO:0000256" key="4">
    <source>
        <dbReference type="ARBA" id="ARBA00023288"/>
    </source>
</evidence>
<evidence type="ECO:0000256" key="5">
    <source>
        <dbReference type="SAM" id="SignalP"/>
    </source>
</evidence>
<gene>
    <name evidence="8" type="ORF">HNP49_001119</name>
</gene>